<protein>
    <submittedName>
        <fullName evidence="3">MerR family transcriptional regulator</fullName>
    </submittedName>
</protein>
<evidence type="ECO:0000313" key="3">
    <source>
        <dbReference type="EMBL" id="NKY60108.1"/>
    </source>
</evidence>
<organism evidence="3 4">
    <name type="scientific">Nocardia flavorosea</name>
    <dbReference type="NCBI Taxonomy" id="53429"/>
    <lineage>
        <taxon>Bacteria</taxon>
        <taxon>Bacillati</taxon>
        <taxon>Actinomycetota</taxon>
        <taxon>Actinomycetes</taxon>
        <taxon>Mycobacteriales</taxon>
        <taxon>Nocardiaceae</taxon>
        <taxon>Nocardia</taxon>
    </lineage>
</organism>
<dbReference type="InterPro" id="IPR047057">
    <property type="entry name" value="MerR_fam"/>
</dbReference>
<dbReference type="GO" id="GO:0003700">
    <property type="term" value="F:DNA-binding transcription factor activity"/>
    <property type="evidence" value="ECO:0007669"/>
    <property type="project" value="InterPro"/>
</dbReference>
<dbReference type="Gene3D" id="1.10.1660.10">
    <property type="match status" value="1"/>
</dbReference>
<evidence type="ECO:0000313" key="4">
    <source>
        <dbReference type="Proteomes" id="UP000570678"/>
    </source>
</evidence>
<comment type="caution">
    <text evidence="3">The sequence shown here is derived from an EMBL/GenBank/DDBJ whole genome shotgun (WGS) entry which is preliminary data.</text>
</comment>
<dbReference type="InterPro" id="IPR000551">
    <property type="entry name" value="MerR-type_HTH_dom"/>
</dbReference>
<keyword evidence="4" id="KW-1185">Reference proteome</keyword>
<reference evidence="3 4" key="1">
    <citation type="submission" date="2020-04" db="EMBL/GenBank/DDBJ databases">
        <title>MicrobeNet Type strains.</title>
        <authorList>
            <person name="Nicholson A.C."/>
        </authorList>
    </citation>
    <scope>NUCLEOTIDE SEQUENCE [LARGE SCALE GENOMIC DNA]</scope>
    <source>
        <strain evidence="3 4">JCM 3332</strain>
    </source>
</reference>
<dbReference type="InterPro" id="IPR009061">
    <property type="entry name" value="DNA-bd_dom_put_sf"/>
</dbReference>
<proteinExistence type="predicted"/>
<dbReference type="PANTHER" id="PTHR30204">
    <property type="entry name" value="REDOX-CYCLING DRUG-SENSING TRANSCRIPTIONAL ACTIVATOR SOXR"/>
    <property type="match status" value="1"/>
</dbReference>
<evidence type="ECO:0000259" key="2">
    <source>
        <dbReference type="PROSITE" id="PS50937"/>
    </source>
</evidence>
<dbReference type="Proteomes" id="UP000570678">
    <property type="component" value="Unassembled WGS sequence"/>
</dbReference>
<evidence type="ECO:0000256" key="1">
    <source>
        <dbReference type="ARBA" id="ARBA00023125"/>
    </source>
</evidence>
<name>A0A846YRQ8_9NOCA</name>
<feature type="domain" description="HTH merR-type" evidence="2">
    <location>
        <begin position="13"/>
        <end position="81"/>
    </location>
</feature>
<sequence length="147" mass="16439">MKSSPTSGVHDATYSIGEIAGYFDLAPHVLRHWESVGLLTPATRAGGRRRYTRAHLARVAMILRSKEIGLSLAQIRDLLDACDGRGRRRILQSQLSALDEQIERIQTSKQLITHVLTCRHEDFTECPRFQEEIVTAVVGLAAHRAQP</sequence>
<dbReference type="SMART" id="SM00422">
    <property type="entry name" value="HTH_MERR"/>
    <property type="match status" value="1"/>
</dbReference>
<dbReference type="EMBL" id="JAAXOT010000020">
    <property type="protein sequence ID" value="NKY60108.1"/>
    <property type="molecule type" value="Genomic_DNA"/>
</dbReference>
<dbReference type="PANTHER" id="PTHR30204:SF93">
    <property type="entry name" value="HTH MERR-TYPE DOMAIN-CONTAINING PROTEIN"/>
    <property type="match status" value="1"/>
</dbReference>
<gene>
    <name evidence="3" type="ORF">HGA15_28995</name>
</gene>
<dbReference type="AlphaFoldDB" id="A0A846YRQ8"/>
<dbReference type="CDD" id="cd00592">
    <property type="entry name" value="HTH_MerR-like"/>
    <property type="match status" value="1"/>
</dbReference>
<dbReference type="PROSITE" id="PS50937">
    <property type="entry name" value="HTH_MERR_2"/>
    <property type="match status" value="1"/>
</dbReference>
<dbReference type="RefSeq" id="WP_062972703.1">
    <property type="nucleotide sequence ID" value="NZ_JAAXOT010000020.1"/>
</dbReference>
<dbReference type="Pfam" id="PF13411">
    <property type="entry name" value="MerR_1"/>
    <property type="match status" value="1"/>
</dbReference>
<dbReference type="SUPFAM" id="SSF46955">
    <property type="entry name" value="Putative DNA-binding domain"/>
    <property type="match status" value="1"/>
</dbReference>
<accession>A0A846YRQ8</accession>
<dbReference type="GO" id="GO:0003677">
    <property type="term" value="F:DNA binding"/>
    <property type="evidence" value="ECO:0007669"/>
    <property type="project" value="UniProtKB-KW"/>
</dbReference>
<keyword evidence="1" id="KW-0238">DNA-binding</keyword>